<evidence type="ECO:0000256" key="4">
    <source>
        <dbReference type="ARBA" id="ARBA00012513"/>
    </source>
</evidence>
<dbReference type="EMBL" id="EQ999976">
    <property type="protein sequence ID" value="EEQ89232.1"/>
    <property type="molecule type" value="Genomic_DNA"/>
</dbReference>
<dbReference type="InterPro" id="IPR000719">
    <property type="entry name" value="Prot_kinase_dom"/>
</dbReference>
<dbReference type="Pfam" id="PF00069">
    <property type="entry name" value="Pkinase"/>
    <property type="match status" value="2"/>
</dbReference>
<keyword evidence="10 18" id="KW-0418">Kinase</keyword>
<dbReference type="SMART" id="SM00220">
    <property type="entry name" value="S_TKc"/>
    <property type="match status" value="1"/>
</dbReference>
<dbReference type="Gene3D" id="1.10.510.10">
    <property type="entry name" value="Transferase(Phosphotransferase) domain 1"/>
    <property type="match status" value="1"/>
</dbReference>
<dbReference type="PANTHER" id="PTHR47634:SF9">
    <property type="entry name" value="PROTEIN KINASE DOMAIN-CONTAINING PROTEIN-RELATED"/>
    <property type="match status" value="1"/>
</dbReference>
<evidence type="ECO:0000256" key="9">
    <source>
        <dbReference type="ARBA" id="ARBA00022741"/>
    </source>
</evidence>
<evidence type="ECO:0000256" key="3">
    <source>
        <dbReference type="ARBA" id="ARBA00011534"/>
    </source>
</evidence>
<dbReference type="Proteomes" id="UP000002039">
    <property type="component" value="Unassembled WGS sequence"/>
</dbReference>
<comment type="subcellular location">
    <subcellularLocation>
        <location evidence="2">Chromosome</location>
        <location evidence="2">Telomere</location>
    </subcellularLocation>
</comment>
<dbReference type="GO" id="GO:0016301">
    <property type="term" value="F:kinase activity"/>
    <property type="evidence" value="ECO:0007669"/>
    <property type="project" value="UniProtKB-KW"/>
</dbReference>
<dbReference type="Gene3D" id="3.30.200.20">
    <property type="entry name" value="Phosphorylase Kinase, domain 1"/>
    <property type="match status" value="1"/>
</dbReference>
<keyword evidence="12" id="KW-0158">Chromosome</keyword>
<sequence length="466" mass="51906">MIAPSSHSIRFQLVHTQQLLNASPRIFPKLFQIFITRNMSTAQLAYQPPSINNIEDVENYRKGGFHPVQLGDAFSHGRYRVLHKLGFGGSSTVWLARDELSQRLVSLKILTAERSNACPEPEILRYLQNNPSHTLGREYILPLHDCFHTEGPNGRHTCLVSLFAGPSLSQLSESPGQPGGCRRLRGHASRQIAKQVGLAIEFLHSQGVVHGDLTASNILFQLADIKWSDQDITKQFGPPVTESLRPLSAEQSVCAPEFLVAPLQISDLDTRHFTGNIQLIDFGESFLSNSPPATGVRTPFSYLAPEGIFDAKASVWADLWALGCIIYEIRAGTQLFASFFGGPDEVLRQIVQTFGKLPEPWWSAWTARQTYFNNNDGKPRDSWLNGIPLAVEYPLGQQVRDIGAEDGQVDLDSYSTHSWLEPLGTRLTEAEASELEDLLFKLLQFSPEKRLSAGQVVKHPWLQGVE</sequence>
<evidence type="ECO:0000256" key="7">
    <source>
        <dbReference type="ARBA" id="ARBA00022527"/>
    </source>
</evidence>
<gene>
    <name evidence="18" type="ORF">BDCG_04352</name>
</gene>
<comment type="catalytic activity">
    <reaction evidence="16">
        <text>L-seryl-[protein] + ATP = O-phospho-L-seryl-[protein] + ADP + H(+)</text>
        <dbReference type="Rhea" id="RHEA:17989"/>
        <dbReference type="Rhea" id="RHEA-COMP:9863"/>
        <dbReference type="Rhea" id="RHEA-COMP:11604"/>
        <dbReference type="ChEBI" id="CHEBI:15378"/>
        <dbReference type="ChEBI" id="CHEBI:29999"/>
        <dbReference type="ChEBI" id="CHEBI:30616"/>
        <dbReference type="ChEBI" id="CHEBI:83421"/>
        <dbReference type="ChEBI" id="CHEBI:456216"/>
        <dbReference type="EC" id="2.7.11.1"/>
    </reaction>
</comment>
<evidence type="ECO:0000256" key="16">
    <source>
        <dbReference type="ARBA" id="ARBA00048679"/>
    </source>
</evidence>
<keyword evidence="12" id="KW-0779">Telomere</keyword>
<dbReference type="EC" id="2.7.11.1" evidence="4"/>
<evidence type="ECO:0000256" key="15">
    <source>
        <dbReference type="ARBA" id="ARBA00047899"/>
    </source>
</evidence>
<organism evidence="18 19">
    <name type="scientific">Ajellomyces dermatitidis (strain ER-3 / ATCC MYA-2586)</name>
    <name type="common">Blastomyces dermatitidis</name>
    <dbReference type="NCBI Taxonomy" id="559297"/>
    <lineage>
        <taxon>Eukaryota</taxon>
        <taxon>Fungi</taxon>
        <taxon>Dikarya</taxon>
        <taxon>Ascomycota</taxon>
        <taxon>Pezizomycotina</taxon>
        <taxon>Eurotiomycetes</taxon>
        <taxon>Eurotiomycetidae</taxon>
        <taxon>Onygenales</taxon>
        <taxon>Ajellomycetaceae</taxon>
        <taxon>Blastomyces</taxon>
    </lineage>
</organism>
<dbReference type="GeneID" id="69026517"/>
<comment type="catalytic activity">
    <reaction evidence="15">
        <text>L-threonyl-[protein] + ATP = O-phospho-L-threonyl-[protein] + ADP + H(+)</text>
        <dbReference type="Rhea" id="RHEA:46608"/>
        <dbReference type="Rhea" id="RHEA-COMP:11060"/>
        <dbReference type="Rhea" id="RHEA-COMP:11605"/>
        <dbReference type="ChEBI" id="CHEBI:15378"/>
        <dbReference type="ChEBI" id="CHEBI:30013"/>
        <dbReference type="ChEBI" id="CHEBI:30616"/>
        <dbReference type="ChEBI" id="CHEBI:61977"/>
        <dbReference type="ChEBI" id="CHEBI:456216"/>
        <dbReference type="EC" id="2.7.11.1"/>
    </reaction>
</comment>
<dbReference type="PROSITE" id="PS00109">
    <property type="entry name" value="PROTEIN_KINASE_TYR"/>
    <property type="match status" value="1"/>
</dbReference>
<accession>A0ABP2F2P9</accession>
<protein>
    <recommendedName>
        <fullName evidence="6">EKC/KEOPS complex subunit BUD32</fullName>
        <ecNumber evidence="4">2.7.11.1</ecNumber>
    </recommendedName>
    <alternativeName>
        <fullName evidence="13 14">Atypical Serine/threonine protein kinase BUD32</fullName>
    </alternativeName>
    <alternativeName>
        <fullName evidence="5">EKC/KEOPS complex subunit bud32</fullName>
    </alternativeName>
</protein>
<dbReference type="InterPro" id="IPR051334">
    <property type="entry name" value="SRPK"/>
</dbReference>
<evidence type="ECO:0000256" key="12">
    <source>
        <dbReference type="ARBA" id="ARBA00022895"/>
    </source>
</evidence>
<evidence type="ECO:0000313" key="18">
    <source>
        <dbReference type="EMBL" id="EEQ89232.1"/>
    </source>
</evidence>
<evidence type="ECO:0000256" key="2">
    <source>
        <dbReference type="ARBA" id="ARBA00004574"/>
    </source>
</evidence>
<feature type="domain" description="Protein kinase" evidence="17">
    <location>
        <begin position="79"/>
        <end position="462"/>
    </location>
</feature>
<evidence type="ECO:0000256" key="13">
    <source>
        <dbReference type="ARBA" id="ARBA00030980"/>
    </source>
</evidence>
<keyword evidence="7" id="KW-0723">Serine/threonine-protein kinase</keyword>
<proteinExistence type="predicted"/>
<comment type="function">
    <text evidence="1">Component of the EKC/KEOPS complex that is required for the formation of a threonylcarbamoyl group on adenosine at position 37 (t(6)A37) in tRNAs that read codons beginning with adenine. The complex is probably involved in the transfer of the threonylcarbamoyl moiety of threonylcarbamoyl-AMP (TC-AMP) to the N6 group of A37. BUD32 has ATPase activity in the context of the EKC/KEOPS complex and likely plays a supporting role to the catalytic subunit KAE1. The EKC/KEOPS complex also promotes both telomere uncapping and telomere elongation. The complex is required for efficient recruitment of transcriptional coactivators.</text>
</comment>
<dbReference type="SUPFAM" id="SSF56112">
    <property type="entry name" value="Protein kinase-like (PK-like)"/>
    <property type="match status" value="1"/>
</dbReference>
<evidence type="ECO:0000256" key="1">
    <source>
        <dbReference type="ARBA" id="ARBA00003747"/>
    </source>
</evidence>
<evidence type="ECO:0000256" key="11">
    <source>
        <dbReference type="ARBA" id="ARBA00022840"/>
    </source>
</evidence>
<evidence type="ECO:0000256" key="5">
    <source>
        <dbReference type="ARBA" id="ARBA00013948"/>
    </source>
</evidence>
<evidence type="ECO:0000256" key="10">
    <source>
        <dbReference type="ARBA" id="ARBA00022777"/>
    </source>
</evidence>
<keyword evidence="8" id="KW-0808">Transferase</keyword>
<dbReference type="InterPro" id="IPR011009">
    <property type="entry name" value="Kinase-like_dom_sf"/>
</dbReference>
<reference evidence="19" key="1">
    <citation type="journal article" date="2015" name="PLoS Genet.">
        <title>The dynamic genome and transcriptome of the human fungal pathogen Blastomyces and close relative Emmonsia.</title>
        <authorList>
            <person name="Munoz J.F."/>
            <person name="Gauthier G.M."/>
            <person name="Desjardins C.A."/>
            <person name="Gallo J.E."/>
            <person name="Holder J."/>
            <person name="Sullivan T.D."/>
            <person name="Marty A.J."/>
            <person name="Carmen J.C."/>
            <person name="Chen Z."/>
            <person name="Ding L."/>
            <person name="Gujja S."/>
            <person name="Magrini V."/>
            <person name="Misas E."/>
            <person name="Mitreva M."/>
            <person name="Priest M."/>
            <person name="Saif S."/>
            <person name="Whiston E.A."/>
            <person name="Young S."/>
            <person name="Zeng Q."/>
            <person name="Goldman W.E."/>
            <person name="Mardis E.R."/>
            <person name="Taylor J.W."/>
            <person name="McEwen J.G."/>
            <person name="Clay O.K."/>
            <person name="Klein B.S."/>
            <person name="Cuomo C.A."/>
        </authorList>
    </citation>
    <scope>NUCLEOTIDE SEQUENCE [LARGE SCALE GENOMIC DNA]</scope>
    <source>
        <strain evidence="19">ER-3 / ATCC MYA-2586</strain>
    </source>
</reference>
<evidence type="ECO:0000256" key="14">
    <source>
        <dbReference type="ARBA" id="ARBA00033194"/>
    </source>
</evidence>
<dbReference type="PANTHER" id="PTHR47634">
    <property type="entry name" value="PROTEIN KINASE DOMAIN-CONTAINING PROTEIN-RELATED"/>
    <property type="match status" value="1"/>
</dbReference>
<keyword evidence="11" id="KW-0067">ATP-binding</keyword>
<evidence type="ECO:0000256" key="8">
    <source>
        <dbReference type="ARBA" id="ARBA00022679"/>
    </source>
</evidence>
<keyword evidence="19" id="KW-1185">Reference proteome</keyword>
<dbReference type="RefSeq" id="XP_045276198.1">
    <property type="nucleotide sequence ID" value="XM_045420008.1"/>
</dbReference>
<evidence type="ECO:0000256" key="6">
    <source>
        <dbReference type="ARBA" id="ARBA00019973"/>
    </source>
</evidence>
<evidence type="ECO:0000259" key="17">
    <source>
        <dbReference type="PROSITE" id="PS50011"/>
    </source>
</evidence>
<keyword evidence="9" id="KW-0547">Nucleotide-binding</keyword>
<comment type="subunit">
    <text evidence="3">Component of the EKC/KEOPS complex composed of at least BUD32, CGI121, GON7, KAE1 and PCC1; the whole complex dimerizes.</text>
</comment>
<dbReference type="InterPro" id="IPR008266">
    <property type="entry name" value="Tyr_kinase_AS"/>
</dbReference>
<evidence type="ECO:0000313" key="19">
    <source>
        <dbReference type="Proteomes" id="UP000002039"/>
    </source>
</evidence>
<name>A0ABP2F2P9_AJEDR</name>
<dbReference type="PROSITE" id="PS50011">
    <property type="entry name" value="PROTEIN_KINASE_DOM"/>
    <property type="match status" value="1"/>
</dbReference>